<evidence type="ECO:0000313" key="2">
    <source>
        <dbReference type="Proteomes" id="UP000031408"/>
    </source>
</evidence>
<evidence type="ECO:0000313" key="1">
    <source>
        <dbReference type="EMBL" id="KIC95273.1"/>
    </source>
</evidence>
<proteinExistence type="predicted"/>
<keyword evidence="2" id="KW-1185">Reference proteome</keyword>
<dbReference type="RefSeq" id="WP_039138260.1">
    <property type="nucleotide sequence ID" value="NZ_JSVC01000007.1"/>
</dbReference>
<organism evidence="1 2">
    <name type="scientific">Flavihumibacter solisilvae</name>
    <dbReference type="NCBI Taxonomy" id="1349421"/>
    <lineage>
        <taxon>Bacteria</taxon>
        <taxon>Pseudomonadati</taxon>
        <taxon>Bacteroidota</taxon>
        <taxon>Chitinophagia</taxon>
        <taxon>Chitinophagales</taxon>
        <taxon>Chitinophagaceae</taxon>
        <taxon>Flavihumibacter</taxon>
    </lineage>
</organism>
<accession>A0A0C1LIP1</accession>
<dbReference type="EMBL" id="JSVC01000007">
    <property type="protein sequence ID" value="KIC95273.1"/>
    <property type="molecule type" value="Genomic_DNA"/>
</dbReference>
<comment type="caution">
    <text evidence="1">The sequence shown here is derived from an EMBL/GenBank/DDBJ whole genome shotgun (WGS) entry which is preliminary data.</text>
</comment>
<name>A0A0C1LIP1_9BACT</name>
<dbReference type="AlphaFoldDB" id="A0A0C1LIP1"/>
<dbReference type="Proteomes" id="UP000031408">
    <property type="component" value="Unassembled WGS sequence"/>
</dbReference>
<sequence>MVFEFTFPWSGSEVPAKVTNSESSKNFIYFTVELFDSTPVKIFGYFHSVRLNVKESRFEPDLPVYQQSGAFVNEMVRGLNEMAKQVICVIHAA</sequence>
<protein>
    <submittedName>
        <fullName evidence="1">Uncharacterized protein</fullName>
    </submittedName>
</protein>
<reference evidence="1 2" key="1">
    <citation type="submission" date="2014-11" db="EMBL/GenBank/DDBJ databases">
        <title>Genome sequence of Flavihumibacter solisilvae 3-3.</title>
        <authorList>
            <person name="Zhou G."/>
            <person name="Li M."/>
            <person name="Wang G."/>
        </authorList>
    </citation>
    <scope>NUCLEOTIDE SEQUENCE [LARGE SCALE GENOMIC DNA]</scope>
    <source>
        <strain evidence="1 2">3-3</strain>
    </source>
</reference>
<gene>
    <name evidence="1" type="ORF">OI18_06540</name>
</gene>